<dbReference type="Pfam" id="PF01370">
    <property type="entry name" value="Epimerase"/>
    <property type="match status" value="1"/>
</dbReference>
<keyword evidence="4" id="KW-1185">Reference proteome</keyword>
<dbReference type="InterPro" id="IPR001509">
    <property type="entry name" value="Epimerase_deHydtase"/>
</dbReference>
<dbReference type="InterPro" id="IPR036291">
    <property type="entry name" value="NAD(P)-bd_dom_sf"/>
</dbReference>
<dbReference type="PANTHER" id="PTHR43000">
    <property type="entry name" value="DTDP-D-GLUCOSE 4,6-DEHYDRATASE-RELATED"/>
    <property type="match status" value="1"/>
</dbReference>
<dbReference type="Gene3D" id="3.90.25.10">
    <property type="entry name" value="UDP-galactose 4-epimerase, domain 1"/>
    <property type="match status" value="1"/>
</dbReference>
<dbReference type="SUPFAM" id="SSF51735">
    <property type="entry name" value="NAD(P)-binding Rossmann-fold domains"/>
    <property type="match status" value="1"/>
</dbReference>
<dbReference type="RefSeq" id="WP_169504658.1">
    <property type="nucleotide sequence ID" value="NZ_JABBPN010000006.1"/>
</dbReference>
<protein>
    <submittedName>
        <fullName evidence="3">NAD-dependent epimerase/dehydratase family protein</fullName>
    </submittedName>
</protein>
<accession>A0A848M6I8</accession>
<evidence type="ECO:0000313" key="4">
    <source>
        <dbReference type="Proteomes" id="UP000565468"/>
    </source>
</evidence>
<reference evidence="3 4" key="1">
    <citation type="submission" date="2020-04" db="EMBL/GenBank/DDBJ databases">
        <title>Paenibacillus algicola sp. nov., a novel marine bacterium producing alginate lyase.</title>
        <authorList>
            <person name="Huang H."/>
        </authorList>
    </citation>
    <scope>NUCLEOTIDE SEQUENCE [LARGE SCALE GENOMIC DNA]</scope>
    <source>
        <strain evidence="3 4">L7-75</strain>
    </source>
</reference>
<comment type="caution">
    <text evidence="3">The sequence shown here is derived from an EMBL/GenBank/DDBJ whole genome shotgun (WGS) entry which is preliminary data.</text>
</comment>
<proteinExistence type="inferred from homology"/>
<dbReference type="EMBL" id="JABBPN010000006">
    <property type="protein sequence ID" value="NMO95869.1"/>
    <property type="molecule type" value="Genomic_DNA"/>
</dbReference>
<name>A0A848M6I8_PAELE</name>
<dbReference type="Proteomes" id="UP000565468">
    <property type="component" value="Unassembled WGS sequence"/>
</dbReference>
<evidence type="ECO:0000259" key="2">
    <source>
        <dbReference type="Pfam" id="PF01370"/>
    </source>
</evidence>
<evidence type="ECO:0000313" key="3">
    <source>
        <dbReference type="EMBL" id="NMO95869.1"/>
    </source>
</evidence>
<sequence>MKVVVTGGAGFIGSHLVHRLVSHGCEVHVIDNLSTGDAGRLHNEAILHICDICGDQAAACISLIKPDIIFHLAAQADVQRSIADPSHDAEVNIMGTLRLLEASRKAGVRKIIFASTSGVYGELNKDQILEDDPVSPISFYALSKLAGERYLHLYQQCFGLTYTILRYGNVYGPGQTPKGEGGVIAVFGDRLAQGLSLNVYGDGNQTRDFIYVQDVVSANLAAMYKGDGETIHVSTGQPTSINRLIQIVAEQLNQSIETHYKPAKTGDIVHSCLNSSKAKIALDWKPAYTIEQGLAETVKHWPI</sequence>
<evidence type="ECO:0000256" key="1">
    <source>
        <dbReference type="ARBA" id="ARBA00007637"/>
    </source>
</evidence>
<gene>
    <name evidence="3" type="ORF">HII30_08820</name>
</gene>
<dbReference type="AlphaFoldDB" id="A0A848M6I8"/>
<feature type="domain" description="NAD-dependent epimerase/dehydratase" evidence="2">
    <location>
        <begin position="3"/>
        <end position="229"/>
    </location>
</feature>
<organism evidence="3 4">
    <name type="scientific">Paenibacillus lemnae</name>
    <dbReference type="NCBI Taxonomy" id="1330551"/>
    <lineage>
        <taxon>Bacteria</taxon>
        <taxon>Bacillati</taxon>
        <taxon>Bacillota</taxon>
        <taxon>Bacilli</taxon>
        <taxon>Bacillales</taxon>
        <taxon>Paenibacillaceae</taxon>
        <taxon>Paenibacillus</taxon>
    </lineage>
</organism>
<dbReference type="Gene3D" id="3.40.50.720">
    <property type="entry name" value="NAD(P)-binding Rossmann-like Domain"/>
    <property type="match status" value="1"/>
</dbReference>
<comment type="similarity">
    <text evidence="1">Belongs to the NAD(P)-dependent epimerase/dehydratase family.</text>
</comment>